<dbReference type="SMART" id="SM00320">
    <property type="entry name" value="WD40"/>
    <property type="match status" value="4"/>
</dbReference>
<dbReference type="OMA" id="MNDSETC"/>
<dbReference type="InterPro" id="IPR001680">
    <property type="entry name" value="WD40_rpt"/>
</dbReference>
<evidence type="ECO:0000313" key="1">
    <source>
        <dbReference type="EMBL" id="CAD8211438.1"/>
    </source>
</evidence>
<gene>
    <name evidence="1" type="ORF">POCTA_138.1.T1540068</name>
</gene>
<dbReference type="EMBL" id="CAJJDP010000156">
    <property type="protein sequence ID" value="CAD8211438.1"/>
    <property type="molecule type" value="Genomic_DNA"/>
</dbReference>
<dbReference type="GO" id="GO:0097361">
    <property type="term" value="C:cytosolic [4Fe-4S] assembly targeting complex"/>
    <property type="evidence" value="ECO:0007669"/>
    <property type="project" value="TreeGrafter"/>
</dbReference>
<protein>
    <recommendedName>
        <fullName evidence="3">WD domain, G-beta repeat protein</fullName>
    </recommendedName>
</protein>
<comment type="caution">
    <text evidence="1">The sequence shown here is derived from an EMBL/GenBank/DDBJ whole genome shotgun (WGS) entry which is preliminary data.</text>
</comment>
<dbReference type="Pfam" id="PF00400">
    <property type="entry name" value="WD40"/>
    <property type="match status" value="2"/>
</dbReference>
<dbReference type="PANTHER" id="PTHR19920">
    <property type="entry name" value="WD40 PROTEIN CIAO1"/>
    <property type="match status" value="1"/>
</dbReference>
<dbReference type="OrthoDB" id="6262491at2759"/>
<dbReference type="GO" id="GO:0016226">
    <property type="term" value="P:iron-sulfur cluster assembly"/>
    <property type="evidence" value="ECO:0007669"/>
    <property type="project" value="TreeGrafter"/>
</dbReference>
<accession>A0A8S1YE04</accession>
<sequence length="657" mass="77365">MELEINLFCKHNHQAVQIINDPSMNPTQRLLCYECLDQYQYQTELIEISIALAQANKNFNQTSKYSNLILLQNIMHLNTFIKNFWLLKVEIQEVCEQINIKTLQWLQKLQDLQNKEFIQRFDQSFNKYQDDLDEVNYGFLTQQYLPVLNTLINPFNSLNKFNPCQQTLLQLSKVNIEDAIQQLNVENQCRTLIEKIERVKLNSICEQEFTHIKEIIVNSSEQNKGIQSEIIEQSTNLIGLRQHLSQSIHKLEIELTNRISQQNGEYFQSIQNLNLLINEGSFNKFIEKINRIEKDQAIIIMREEFKTKLTNCIQGVLNNTLKDLQRQPASEPIPNRFILHKLIKTEIRQKDCCYAIQFNKDTSIMISTSGKDIKVWDFYKGHLKLSNTLQKHIDDVTCLLFSNYSNSFISGCGNEDGSIVCWQQDNNFGWKSSKPFKQHSLGLRCMIMNHDETQLITGSLGKTIIIWKLDFKENNLVYEYSLFENQNKLLSLSMNDSETCMVSCNEDQVIFIWWKQQGIWKFKDTLKQSVQDIGRQIKFLSDTEFIWLQQSKGRVHFFEGQNFKFQEKPEKQLLLNNQQQDWNLFPILYNKLKNVIVIRHNSTVFIIRKQLDGNLKIMADPIQCQSEFTYGSLSKDCQYLVLWDMVSQQYNVYEILV</sequence>
<dbReference type="Proteomes" id="UP000683925">
    <property type="component" value="Unassembled WGS sequence"/>
</dbReference>
<keyword evidence="2" id="KW-1185">Reference proteome</keyword>
<name>A0A8S1YE04_PAROT</name>
<dbReference type="PANTHER" id="PTHR19920:SF0">
    <property type="entry name" value="CYTOSOLIC IRON-SULFUR PROTEIN ASSEMBLY PROTEIN CIAO1-RELATED"/>
    <property type="match status" value="1"/>
</dbReference>
<reference evidence="1" key="1">
    <citation type="submission" date="2021-01" db="EMBL/GenBank/DDBJ databases">
        <authorList>
            <consortium name="Genoscope - CEA"/>
            <person name="William W."/>
        </authorList>
    </citation>
    <scope>NUCLEOTIDE SEQUENCE</scope>
</reference>
<proteinExistence type="predicted"/>
<dbReference type="AlphaFoldDB" id="A0A8S1YE04"/>
<organism evidence="1 2">
    <name type="scientific">Paramecium octaurelia</name>
    <dbReference type="NCBI Taxonomy" id="43137"/>
    <lineage>
        <taxon>Eukaryota</taxon>
        <taxon>Sar</taxon>
        <taxon>Alveolata</taxon>
        <taxon>Ciliophora</taxon>
        <taxon>Intramacronucleata</taxon>
        <taxon>Oligohymenophorea</taxon>
        <taxon>Peniculida</taxon>
        <taxon>Parameciidae</taxon>
        <taxon>Paramecium</taxon>
    </lineage>
</organism>
<evidence type="ECO:0000313" key="2">
    <source>
        <dbReference type="Proteomes" id="UP000683925"/>
    </source>
</evidence>
<evidence type="ECO:0008006" key="3">
    <source>
        <dbReference type="Google" id="ProtNLM"/>
    </source>
</evidence>